<protein>
    <submittedName>
        <fullName evidence="3">3-oxoacyl-[acyl-carrier protein] reductase</fullName>
    </submittedName>
</protein>
<dbReference type="PANTHER" id="PTHR43477">
    <property type="entry name" value="DIHYDROANTICAPSIN 7-DEHYDROGENASE"/>
    <property type="match status" value="1"/>
</dbReference>
<dbReference type="Pfam" id="PF13561">
    <property type="entry name" value="adh_short_C2"/>
    <property type="match status" value="1"/>
</dbReference>
<dbReference type="PRINTS" id="PR00081">
    <property type="entry name" value="GDHRDH"/>
</dbReference>
<dbReference type="RefSeq" id="WP_093519732.1">
    <property type="nucleotide sequence ID" value="NZ_FOSK01000005.1"/>
</dbReference>
<dbReference type="Proteomes" id="UP000199598">
    <property type="component" value="Unassembled WGS sequence"/>
</dbReference>
<keyword evidence="2" id="KW-0560">Oxidoreductase</keyword>
<dbReference type="CDD" id="cd05233">
    <property type="entry name" value="SDR_c"/>
    <property type="match status" value="1"/>
</dbReference>
<comment type="caution">
    <text evidence="3">The sequence shown here is derived from an EMBL/GenBank/DDBJ whole genome shotgun (WGS) entry which is preliminary data.</text>
</comment>
<comment type="similarity">
    <text evidence="1">Belongs to the short-chain dehydrogenases/reductases (SDR) family.</text>
</comment>
<organism evidence="3 4">
    <name type="scientific">Pseudovibrio ascidiaceicola</name>
    <dbReference type="NCBI Taxonomy" id="285279"/>
    <lineage>
        <taxon>Bacteria</taxon>
        <taxon>Pseudomonadati</taxon>
        <taxon>Pseudomonadota</taxon>
        <taxon>Alphaproteobacteria</taxon>
        <taxon>Hyphomicrobiales</taxon>
        <taxon>Stappiaceae</taxon>
        <taxon>Pseudovibrio</taxon>
    </lineage>
</organism>
<dbReference type="EMBL" id="FOSK01000005">
    <property type="protein sequence ID" value="SFK46551.1"/>
    <property type="molecule type" value="Genomic_DNA"/>
</dbReference>
<evidence type="ECO:0000256" key="1">
    <source>
        <dbReference type="ARBA" id="ARBA00006484"/>
    </source>
</evidence>
<dbReference type="PANTHER" id="PTHR43477:SF1">
    <property type="entry name" value="DIHYDROANTICAPSIN 7-DEHYDROGENASE"/>
    <property type="match status" value="1"/>
</dbReference>
<dbReference type="InterPro" id="IPR036291">
    <property type="entry name" value="NAD(P)-bd_dom_sf"/>
</dbReference>
<name>A0A1I3ZS91_9HYPH</name>
<reference evidence="3 4" key="1">
    <citation type="submission" date="2016-10" db="EMBL/GenBank/DDBJ databases">
        <authorList>
            <person name="Varghese N."/>
            <person name="Submissions S."/>
        </authorList>
    </citation>
    <scope>NUCLEOTIDE SEQUENCE [LARGE SCALE GENOMIC DNA]</scope>
    <source>
        <strain evidence="3 4">DSM 16392</strain>
    </source>
</reference>
<dbReference type="InterPro" id="IPR002347">
    <property type="entry name" value="SDR_fam"/>
</dbReference>
<keyword evidence="4" id="KW-1185">Reference proteome</keyword>
<gene>
    <name evidence="3" type="ORF">SAMN04488518_105226</name>
</gene>
<dbReference type="InterPro" id="IPR051122">
    <property type="entry name" value="SDR_DHRS6-like"/>
</dbReference>
<evidence type="ECO:0000256" key="2">
    <source>
        <dbReference type="ARBA" id="ARBA00023002"/>
    </source>
</evidence>
<sequence>MARKLNESSAVIVGGTSGIGFASAKILLQSGLQKLTICARDVTKGRNALSKLAAEFPGAYLHFVQCDASDPGRTETAITHAELAMGRIDVLVSTGGGGLIPRPLHDMKLQELMPTITSLMSSILHPIHAVYPVMTKQRCGSIICLTSDVSIIPTFGSTAVGAATAGISMFCRSLAVEAKQHCIRVNCVSPSVVRGTPLYDKLQRDPFAASLISKVEQNAHLGVIRPDEVAEAINFLAGPGSAKITGQIISVSGGGTPI</sequence>
<proteinExistence type="inferred from homology"/>
<accession>A0A1I3ZS91</accession>
<evidence type="ECO:0000313" key="3">
    <source>
        <dbReference type="EMBL" id="SFK46551.1"/>
    </source>
</evidence>
<dbReference type="Gene3D" id="3.40.50.720">
    <property type="entry name" value="NAD(P)-binding Rossmann-like Domain"/>
    <property type="match status" value="1"/>
</dbReference>
<evidence type="ECO:0000313" key="4">
    <source>
        <dbReference type="Proteomes" id="UP000199598"/>
    </source>
</evidence>
<dbReference type="SUPFAM" id="SSF51735">
    <property type="entry name" value="NAD(P)-binding Rossmann-fold domains"/>
    <property type="match status" value="1"/>
</dbReference>